<organism evidence="1 2">
    <name type="scientific">Mytilus edulis</name>
    <name type="common">Blue mussel</name>
    <dbReference type="NCBI Taxonomy" id="6550"/>
    <lineage>
        <taxon>Eukaryota</taxon>
        <taxon>Metazoa</taxon>
        <taxon>Spiralia</taxon>
        <taxon>Lophotrochozoa</taxon>
        <taxon>Mollusca</taxon>
        <taxon>Bivalvia</taxon>
        <taxon>Autobranchia</taxon>
        <taxon>Pteriomorphia</taxon>
        <taxon>Mytilida</taxon>
        <taxon>Mytiloidea</taxon>
        <taxon>Mytilidae</taxon>
        <taxon>Mytilinae</taxon>
        <taxon>Mytilus</taxon>
    </lineage>
</organism>
<comment type="caution">
    <text evidence="1">The sequence shown here is derived from an EMBL/GenBank/DDBJ whole genome shotgun (WGS) entry which is preliminary data.</text>
</comment>
<protein>
    <submittedName>
        <fullName evidence="1">Uncharacterized protein</fullName>
    </submittedName>
</protein>
<reference evidence="1" key="1">
    <citation type="submission" date="2021-03" db="EMBL/GenBank/DDBJ databases">
        <authorList>
            <person name="Bekaert M."/>
        </authorList>
    </citation>
    <scope>NUCLEOTIDE SEQUENCE</scope>
</reference>
<keyword evidence="2" id="KW-1185">Reference proteome</keyword>
<dbReference type="AlphaFoldDB" id="A0A8S3RZ17"/>
<dbReference type="Proteomes" id="UP000683360">
    <property type="component" value="Unassembled WGS sequence"/>
</dbReference>
<evidence type="ECO:0000313" key="1">
    <source>
        <dbReference type="EMBL" id="CAG2214181.1"/>
    </source>
</evidence>
<accession>A0A8S3RZ17</accession>
<name>A0A8S3RZ17_MYTED</name>
<sequence length="264" mass="30338">MIYQNKICLLTFLNQHQHEIYHLHYVNLRCCQCPTGSSPHHITRVLHVDQLDILLDEHGQKLPCHCISSTRPYCCSLAKPSVTTKELDITLARCLLVNFSTICSPGSPIRHAVDVIVDYRNKSYGHAREAKMSASDFQNNVANVETAILSIAKVCNVETDMKQKLQDTKTRSLDQTLCIQYQNLLLQEMDQKAEIEENISVIKKQLEFMLSQIQSNQMHVDKQLQTHLQENISMFSDIRVTQENLKERVEVLVDREEDAKDEST</sequence>
<evidence type="ECO:0000313" key="2">
    <source>
        <dbReference type="Proteomes" id="UP000683360"/>
    </source>
</evidence>
<gene>
    <name evidence="1" type="ORF">MEDL_28060</name>
</gene>
<dbReference type="OrthoDB" id="10610598at2759"/>
<proteinExistence type="predicted"/>
<dbReference type="EMBL" id="CAJPWZ010001403">
    <property type="protein sequence ID" value="CAG2214181.1"/>
    <property type="molecule type" value="Genomic_DNA"/>
</dbReference>